<accession>A0ACB7SM34</accession>
<protein>
    <submittedName>
        <fullName evidence="1">Uncharacterized protein</fullName>
    </submittedName>
</protein>
<sequence length="105" mass="11394">MSDRPDSENLADFVGVLAAHAAFTGLPHEERAVSLHGSPLSFDQTFYAFHCATSCEADAKTNSASRQKAARLRCVMPLMNSEAFAEAFKCTDSSPMNPTKKCSVY</sequence>
<dbReference type="EMBL" id="CM023484">
    <property type="protein sequence ID" value="KAH6934192.1"/>
    <property type="molecule type" value="Genomic_DNA"/>
</dbReference>
<keyword evidence="2" id="KW-1185">Reference proteome</keyword>
<dbReference type="Proteomes" id="UP000821845">
    <property type="component" value="Chromosome 4"/>
</dbReference>
<proteinExistence type="predicted"/>
<evidence type="ECO:0000313" key="2">
    <source>
        <dbReference type="Proteomes" id="UP000821845"/>
    </source>
</evidence>
<name>A0ACB7SM34_HYAAI</name>
<gene>
    <name evidence="1" type="ORF">HPB50_021494</name>
</gene>
<reference evidence="1" key="1">
    <citation type="submission" date="2020-05" db="EMBL/GenBank/DDBJ databases">
        <title>Large-scale comparative analyses of tick genomes elucidate their genetic diversity and vector capacities.</title>
        <authorList>
            <person name="Jia N."/>
            <person name="Wang J."/>
            <person name="Shi W."/>
            <person name="Du L."/>
            <person name="Sun Y."/>
            <person name="Zhan W."/>
            <person name="Jiang J."/>
            <person name="Wang Q."/>
            <person name="Zhang B."/>
            <person name="Ji P."/>
            <person name="Sakyi L.B."/>
            <person name="Cui X."/>
            <person name="Yuan T."/>
            <person name="Jiang B."/>
            <person name="Yang W."/>
            <person name="Lam T.T.-Y."/>
            <person name="Chang Q."/>
            <person name="Ding S."/>
            <person name="Wang X."/>
            <person name="Zhu J."/>
            <person name="Ruan X."/>
            <person name="Zhao L."/>
            <person name="Wei J."/>
            <person name="Que T."/>
            <person name="Du C."/>
            <person name="Cheng J."/>
            <person name="Dai P."/>
            <person name="Han X."/>
            <person name="Huang E."/>
            <person name="Gao Y."/>
            <person name="Liu J."/>
            <person name="Shao H."/>
            <person name="Ye R."/>
            <person name="Li L."/>
            <person name="Wei W."/>
            <person name="Wang X."/>
            <person name="Wang C."/>
            <person name="Yang T."/>
            <person name="Huo Q."/>
            <person name="Li W."/>
            <person name="Guo W."/>
            <person name="Chen H."/>
            <person name="Zhou L."/>
            <person name="Ni X."/>
            <person name="Tian J."/>
            <person name="Zhou Y."/>
            <person name="Sheng Y."/>
            <person name="Liu T."/>
            <person name="Pan Y."/>
            <person name="Xia L."/>
            <person name="Li J."/>
            <person name="Zhao F."/>
            <person name="Cao W."/>
        </authorList>
    </citation>
    <scope>NUCLEOTIDE SEQUENCE</scope>
    <source>
        <strain evidence="1">Hyas-2018</strain>
    </source>
</reference>
<evidence type="ECO:0000313" key="1">
    <source>
        <dbReference type="EMBL" id="KAH6934192.1"/>
    </source>
</evidence>
<comment type="caution">
    <text evidence="1">The sequence shown here is derived from an EMBL/GenBank/DDBJ whole genome shotgun (WGS) entry which is preliminary data.</text>
</comment>
<organism evidence="1 2">
    <name type="scientific">Hyalomma asiaticum</name>
    <name type="common">Tick</name>
    <dbReference type="NCBI Taxonomy" id="266040"/>
    <lineage>
        <taxon>Eukaryota</taxon>
        <taxon>Metazoa</taxon>
        <taxon>Ecdysozoa</taxon>
        <taxon>Arthropoda</taxon>
        <taxon>Chelicerata</taxon>
        <taxon>Arachnida</taxon>
        <taxon>Acari</taxon>
        <taxon>Parasitiformes</taxon>
        <taxon>Ixodida</taxon>
        <taxon>Ixodoidea</taxon>
        <taxon>Ixodidae</taxon>
        <taxon>Hyalomminae</taxon>
        <taxon>Hyalomma</taxon>
    </lineage>
</organism>